<dbReference type="RefSeq" id="WP_248362027.1">
    <property type="nucleotide sequence ID" value="NZ_AP025591.1"/>
</dbReference>
<comment type="pathway">
    <text evidence="3 8">Metabolic intermediate biosynthesis; chorismate biosynthesis; chorismate from D-erythrose 4-phosphate and phosphoenolpyruvate: step 3/7.</text>
</comment>
<proteinExistence type="inferred from homology"/>
<evidence type="ECO:0000256" key="2">
    <source>
        <dbReference type="ARBA" id="ARBA00003924"/>
    </source>
</evidence>
<comment type="similarity">
    <text evidence="4 8">Belongs to the type-II 3-dehydroquinase family.</text>
</comment>
<evidence type="ECO:0000313" key="9">
    <source>
        <dbReference type="EMBL" id="BDG03739.1"/>
    </source>
</evidence>
<dbReference type="Proteomes" id="UP001162891">
    <property type="component" value="Chromosome"/>
</dbReference>
<organism evidence="9 10">
    <name type="scientific">Anaeromyxobacter oryzae</name>
    <dbReference type="NCBI Taxonomy" id="2918170"/>
    <lineage>
        <taxon>Bacteria</taxon>
        <taxon>Pseudomonadati</taxon>
        <taxon>Myxococcota</taxon>
        <taxon>Myxococcia</taxon>
        <taxon>Myxococcales</taxon>
        <taxon>Cystobacterineae</taxon>
        <taxon>Anaeromyxobacteraceae</taxon>
        <taxon>Anaeromyxobacter</taxon>
    </lineage>
</organism>
<dbReference type="InterPro" id="IPR001874">
    <property type="entry name" value="DHquinase_II"/>
</dbReference>
<dbReference type="InterPro" id="IPR018509">
    <property type="entry name" value="DHquinase_II_CS"/>
</dbReference>
<evidence type="ECO:0000256" key="6">
    <source>
        <dbReference type="ARBA" id="ARBA00012060"/>
    </source>
</evidence>
<dbReference type="EMBL" id="AP025591">
    <property type="protein sequence ID" value="BDG03739.1"/>
    <property type="molecule type" value="Genomic_DNA"/>
</dbReference>
<evidence type="ECO:0000256" key="3">
    <source>
        <dbReference type="ARBA" id="ARBA00004902"/>
    </source>
</evidence>
<feature type="active site" description="Proton donor" evidence="8">
    <location>
        <position position="98"/>
    </location>
</feature>
<evidence type="ECO:0000256" key="8">
    <source>
        <dbReference type="HAMAP-Rule" id="MF_00169"/>
    </source>
</evidence>
<keyword evidence="10" id="KW-1185">Reference proteome</keyword>
<feature type="binding site" evidence="8">
    <location>
        <position position="85"/>
    </location>
    <ligand>
        <name>substrate</name>
    </ligand>
</feature>
<protein>
    <recommendedName>
        <fullName evidence="6 8">3-dehydroquinate dehydratase</fullName>
        <shortName evidence="8">3-dehydroquinase</shortName>
        <ecNumber evidence="6 8">4.2.1.10</ecNumber>
    </recommendedName>
    <alternativeName>
        <fullName evidence="8">Type II DHQase</fullName>
    </alternativeName>
</protein>
<keyword evidence="8" id="KW-0028">Amino-acid biosynthesis</keyword>
<accession>A0ABM7WWE7</accession>
<dbReference type="PROSITE" id="PS01029">
    <property type="entry name" value="DEHYDROQUINASE_II"/>
    <property type="match status" value="1"/>
</dbReference>
<feature type="site" description="Transition state stabilizer" evidence="8">
    <location>
        <position position="16"/>
    </location>
</feature>
<evidence type="ECO:0000256" key="5">
    <source>
        <dbReference type="ARBA" id="ARBA00011193"/>
    </source>
</evidence>
<comment type="subunit">
    <text evidence="5 8">Homododecamer.</text>
</comment>
<dbReference type="NCBIfam" id="NF003807">
    <property type="entry name" value="PRK05395.1-4"/>
    <property type="match status" value="1"/>
</dbReference>
<keyword evidence="7 8" id="KW-0456">Lyase</keyword>
<dbReference type="SUPFAM" id="SSF52304">
    <property type="entry name" value="Type II 3-dehydroquinate dehydratase"/>
    <property type="match status" value="1"/>
</dbReference>
<feature type="binding site" evidence="8">
    <location>
        <begin position="99"/>
        <end position="100"/>
    </location>
    <ligand>
        <name>substrate</name>
    </ligand>
</feature>
<feature type="binding site" evidence="8">
    <location>
        <position position="109"/>
    </location>
    <ligand>
        <name>substrate</name>
    </ligand>
</feature>
<comment type="function">
    <text evidence="2 8">Catalyzes a trans-dehydration via an enolate intermediate.</text>
</comment>
<dbReference type="PANTHER" id="PTHR21272">
    <property type="entry name" value="CATABOLIC 3-DEHYDROQUINASE"/>
    <property type="match status" value="1"/>
</dbReference>
<evidence type="ECO:0000256" key="7">
    <source>
        <dbReference type="ARBA" id="ARBA00023239"/>
    </source>
</evidence>
<keyword evidence="8" id="KW-0057">Aromatic amino acid biosynthesis</keyword>
<feature type="binding site" evidence="8">
    <location>
        <position position="78"/>
    </location>
    <ligand>
        <name>substrate</name>
    </ligand>
</feature>
<name>A0ABM7WWE7_9BACT</name>
<feature type="binding site" evidence="8">
    <location>
        <position position="72"/>
    </location>
    <ligand>
        <name>substrate</name>
    </ligand>
</feature>
<dbReference type="NCBIfam" id="TIGR01088">
    <property type="entry name" value="aroQ"/>
    <property type="match status" value="1"/>
</dbReference>
<feature type="active site" description="Proton acceptor" evidence="8">
    <location>
        <position position="21"/>
    </location>
</feature>
<evidence type="ECO:0000256" key="4">
    <source>
        <dbReference type="ARBA" id="ARBA00011037"/>
    </source>
</evidence>
<dbReference type="HAMAP" id="MF_00169">
    <property type="entry name" value="AroQ"/>
    <property type="match status" value="1"/>
</dbReference>
<dbReference type="NCBIfam" id="NF003805">
    <property type="entry name" value="PRK05395.1-2"/>
    <property type="match status" value="1"/>
</dbReference>
<reference evidence="10" key="1">
    <citation type="journal article" date="2022" name="Int. J. Syst. Evol. Microbiol.">
        <title>Anaeromyxobacter oryzae sp. nov., Anaeromyxobacter diazotrophicus sp. nov. and Anaeromyxobacter paludicola sp. nov., isolated from paddy soils.</title>
        <authorList>
            <person name="Itoh H."/>
            <person name="Xu Z."/>
            <person name="Mise K."/>
            <person name="Masuda Y."/>
            <person name="Ushijima N."/>
            <person name="Hayakawa C."/>
            <person name="Shiratori Y."/>
            <person name="Senoo K."/>
        </authorList>
    </citation>
    <scope>NUCLEOTIDE SEQUENCE [LARGE SCALE GENOMIC DNA]</scope>
    <source>
        <strain evidence="10">Red232</strain>
    </source>
</reference>
<dbReference type="CDD" id="cd00466">
    <property type="entry name" value="DHQase_II"/>
    <property type="match status" value="1"/>
</dbReference>
<dbReference type="Pfam" id="PF01220">
    <property type="entry name" value="DHquinase_II"/>
    <property type="match status" value="1"/>
</dbReference>
<dbReference type="Gene3D" id="3.40.50.9100">
    <property type="entry name" value="Dehydroquinase, class II"/>
    <property type="match status" value="1"/>
</dbReference>
<evidence type="ECO:0000313" key="10">
    <source>
        <dbReference type="Proteomes" id="UP001162891"/>
    </source>
</evidence>
<dbReference type="NCBIfam" id="NF003806">
    <property type="entry name" value="PRK05395.1-3"/>
    <property type="match status" value="1"/>
</dbReference>
<evidence type="ECO:0000256" key="1">
    <source>
        <dbReference type="ARBA" id="ARBA00001864"/>
    </source>
</evidence>
<dbReference type="PANTHER" id="PTHR21272:SF3">
    <property type="entry name" value="CATABOLIC 3-DEHYDROQUINASE"/>
    <property type="match status" value="1"/>
</dbReference>
<dbReference type="InterPro" id="IPR036441">
    <property type="entry name" value="DHquinase_II_sf"/>
</dbReference>
<gene>
    <name evidence="9" type="primary">aroQ1</name>
    <name evidence="8" type="synonym">aroQ</name>
    <name evidence="9" type="ORF">AMOR_27350</name>
</gene>
<comment type="catalytic activity">
    <reaction evidence="1 8">
        <text>3-dehydroquinate = 3-dehydroshikimate + H2O</text>
        <dbReference type="Rhea" id="RHEA:21096"/>
        <dbReference type="ChEBI" id="CHEBI:15377"/>
        <dbReference type="ChEBI" id="CHEBI:16630"/>
        <dbReference type="ChEBI" id="CHEBI:32364"/>
        <dbReference type="EC" id="4.2.1.10"/>
    </reaction>
</comment>
<sequence length="156" mass="16942">MILLVNGPNLNLLGEREPEIYGRTTLADIEQMVVDACAGWAVQVKAFQSNHEGALLDFIQEHRAKARGLILNLGALTHTSYALHDCLKALSVPAVEVHISNIHAREGFRHTSLTAPACRGVIAGLGPRGYILAAEWLCAEIGALPREQAERKARTT</sequence>
<dbReference type="EC" id="4.2.1.10" evidence="6 8"/>
<dbReference type="PIRSF" id="PIRSF001399">
    <property type="entry name" value="DHquinase_II"/>
    <property type="match status" value="1"/>
</dbReference>